<dbReference type="InterPro" id="IPR036908">
    <property type="entry name" value="RlpA-like_sf"/>
</dbReference>
<accession>A0A931E2W9</accession>
<evidence type="ECO:0000256" key="4">
    <source>
        <dbReference type="RuleBase" id="RU003495"/>
    </source>
</evidence>
<dbReference type="InterPro" id="IPR009009">
    <property type="entry name" value="RlpA-like_DPBB"/>
</dbReference>
<dbReference type="EMBL" id="JADWYR010000001">
    <property type="protein sequence ID" value="MBG9376605.1"/>
    <property type="molecule type" value="Genomic_DNA"/>
</dbReference>
<evidence type="ECO:0000259" key="5">
    <source>
        <dbReference type="Pfam" id="PF03330"/>
    </source>
</evidence>
<dbReference type="Gene3D" id="2.40.40.10">
    <property type="entry name" value="RlpA-like domain"/>
    <property type="match status" value="1"/>
</dbReference>
<dbReference type="Proteomes" id="UP000628448">
    <property type="component" value="Unassembled WGS sequence"/>
</dbReference>
<dbReference type="RefSeq" id="WP_196990608.1">
    <property type="nucleotide sequence ID" value="NZ_JADWYR010000001.1"/>
</dbReference>
<feature type="domain" description="RlpA-like protein double-psi beta-barrel" evidence="5">
    <location>
        <begin position="65"/>
        <end position="155"/>
    </location>
</feature>
<comment type="function">
    <text evidence="3">Lytic transglycosylase with a strong preference for naked glycan strands that lack stem peptides.</text>
</comment>
<keyword evidence="2 3" id="KW-0961">Cell wall biogenesis/degradation</keyword>
<dbReference type="GO" id="GO:0008932">
    <property type="term" value="F:lytic endotransglycosylase activity"/>
    <property type="evidence" value="ECO:0007669"/>
    <property type="project" value="UniProtKB-UniRule"/>
</dbReference>
<protein>
    <recommendedName>
        <fullName evidence="3">Probable endolytic peptidoglycan transglycosylase RlpA</fullName>
        <ecNumber evidence="3">4.2.2.-</ecNumber>
    </recommendedName>
</protein>
<evidence type="ECO:0000256" key="1">
    <source>
        <dbReference type="ARBA" id="ARBA00023239"/>
    </source>
</evidence>
<dbReference type="GO" id="GO:0071555">
    <property type="term" value="P:cell wall organization"/>
    <property type="evidence" value="ECO:0007669"/>
    <property type="project" value="UniProtKB-KW"/>
</dbReference>
<comment type="similarity">
    <text evidence="3 4">Belongs to the RlpA family.</text>
</comment>
<sequence length="177" mass="19432">MKTFYSILLVLIFIMHGNARPETYVFRPHFIQDTTDTNITLLPDSVLAVAEEKKVTKKVAPLLKGTASFYSKSLEGSETATGEVFSHANYTAASNNLPLNAWVKVTNLRNGKTVVVRINDRMHPKMAKKGRVIDLTIAAAKKIGLTTKIGLTKVSLEVMDKSDVDETNAPIIATLSK</sequence>
<evidence type="ECO:0000256" key="3">
    <source>
        <dbReference type="HAMAP-Rule" id="MF_02071"/>
    </source>
</evidence>
<dbReference type="Pfam" id="PF03330">
    <property type="entry name" value="DPBB_1"/>
    <property type="match status" value="1"/>
</dbReference>
<dbReference type="CDD" id="cd22268">
    <property type="entry name" value="DPBB_RlpA-like"/>
    <property type="match status" value="1"/>
</dbReference>
<keyword evidence="7" id="KW-1185">Reference proteome</keyword>
<evidence type="ECO:0000313" key="6">
    <source>
        <dbReference type="EMBL" id="MBG9376605.1"/>
    </source>
</evidence>
<organism evidence="6 7">
    <name type="scientific">Panacibacter microcysteis</name>
    <dbReference type="NCBI Taxonomy" id="2793269"/>
    <lineage>
        <taxon>Bacteria</taxon>
        <taxon>Pseudomonadati</taxon>
        <taxon>Bacteroidota</taxon>
        <taxon>Chitinophagia</taxon>
        <taxon>Chitinophagales</taxon>
        <taxon>Chitinophagaceae</taxon>
        <taxon>Panacibacter</taxon>
    </lineage>
</organism>
<dbReference type="InterPro" id="IPR034718">
    <property type="entry name" value="RlpA"/>
</dbReference>
<dbReference type="EC" id="4.2.2.-" evidence="3"/>
<name>A0A931E2W9_9BACT</name>
<reference evidence="6" key="1">
    <citation type="submission" date="2020-11" db="EMBL/GenBank/DDBJ databases">
        <title>Bacterial whole genome sequence for Panacibacter sp. DH6.</title>
        <authorList>
            <person name="Le V."/>
            <person name="Ko S."/>
            <person name="Ahn C.-Y."/>
            <person name="Oh H.-M."/>
        </authorList>
    </citation>
    <scope>NUCLEOTIDE SEQUENCE</scope>
    <source>
        <strain evidence="6">DH6</strain>
    </source>
</reference>
<proteinExistence type="inferred from homology"/>
<dbReference type="AlphaFoldDB" id="A0A931E2W9"/>
<evidence type="ECO:0000256" key="2">
    <source>
        <dbReference type="ARBA" id="ARBA00023316"/>
    </source>
</evidence>
<dbReference type="GO" id="GO:0000270">
    <property type="term" value="P:peptidoglycan metabolic process"/>
    <property type="evidence" value="ECO:0007669"/>
    <property type="project" value="UniProtKB-UniRule"/>
</dbReference>
<dbReference type="HAMAP" id="MF_02071">
    <property type="entry name" value="RlpA"/>
    <property type="match status" value="1"/>
</dbReference>
<gene>
    <name evidence="3" type="primary">rlpA</name>
    <name evidence="6" type="ORF">I5907_10190</name>
</gene>
<keyword evidence="1 3" id="KW-0456">Lyase</keyword>
<dbReference type="InterPro" id="IPR012997">
    <property type="entry name" value="RplA"/>
</dbReference>
<comment type="caution">
    <text evidence="6">The sequence shown here is derived from an EMBL/GenBank/DDBJ whole genome shotgun (WGS) entry which is preliminary data.</text>
</comment>
<dbReference type="PANTHER" id="PTHR34183">
    <property type="entry name" value="ENDOLYTIC PEPTIDOGLYCAN TRANSGLYCOSYLASE RLPA"/>
    <property type="match status" value="1"/>
</dbReference>
<dbReference type="NCBIfam" id="TIGR00413">
    <property type="entry name" value="rlpA"/>
    <property type="match status" value="1"/>
</dbReference>
<dbReference type="PANTHER" id="PTHR34183:SF8">
    <property type="entry name" value="ENDOLYTIC PEPTIDOGLYCAN TRANSGLYCOSYLASE RLPA-RELATED"/>
    <property type="match status" value="1"/>
</dbReference>
<evidence type="ECO:0000313" key="7">
    <source>
        <dbReference type="Proteomes" id="UP000628448"/>
    </source>
</evidence>
<dbReference type="SUPFAM" id="SSF50685">
    <property type="entry name" value="Barwin-like endoglucanases"/>
    <property type="match status" value="1"/>
</dbReference>